<dbReference type="GO" id="GO:0004222">
    <property type="term" value="F:metalloendopeptidase activity"/>
    <property type="evidence" value="ECO:0007669"/>
    <property type="project" value="TreeGrafter"/>
</dbReference>
<dbReference type="Gene3D" id="2.70.70.10">
    <property type="entry name" value="Glucose Permease (Domain IIA)"/>
    <property type="match status" value="1"/>
</dbReference>
<dbReference type="CDD" id="cd12797">
    <property type="entry name" value="M23_peptidase"/>
    <property type="match status" value="1"/>
</dbReference>
<dbReference type="SMART" id="SM00257">
    <property type="entry name" value="LysM"/>
    <property type="match status" value="2"/>
</dbReference>
<dbReference type="InterPro" id="IPR036779">
    <property type="entry name" value="LysM_dom_sf"/>
</dbReference>
<dbReference type="Proteomes" id="UP000230405">
    <property type="component" value="Unassembled WGS sequence"/>
</dbReference>
<dbReference type="Pfam" id="PF01551">
    <property type="entry name" value="Peptidase_M23"/>
    <property type="match status" value="1"/>
</dbReference>
<dbReference type="InterPro" id="IPR050570">
    <property type="entry name" value="Cell_wall_metabolism_enzyme"/>
</dbReference>
<evidence type="ECO:0000256" key="1">
    <source>
        <dbReference type="SAM" id="Phobius"/>
    </source>
</evidence>
<keyword evidence="1" id="KW-1133">Transmembrane helix</keyword>
<sequence>MRLRQLALKSLLLAIQSLKVISQGTWQVFLFITKPSQWLAKGVFKIIILPIYSLSFKIKFRVIDLFQRRNSWPAKVNSFSALILFCLLLIFSLWQSVQAADIWPEDFGKNNIIYTLTRHDDDLLDNENIIEGPLDPKSLTWQQEELHPDALSEEDLNINQDFPLSVDELSALTPDASALEALELPIISLASAKRTSIAIYEVQTGDTLSGISNKFDLHLSTILWTNNLTAYSMIKPGQKLKILPVDGLLYVVKKGDTLDKIAKTYQSNIDKILEFNRLQSIEQIAIAQELIIPGGIKPTVYMPPSTSRSIANVFTTPSKTRKGAESGGRFIWPTSVRRITQYFRYRHPGLDIGNRVGEPIYAAESGKVEVAGWNRGGYGNYVIINHGNGIKTLYAHASKLYVRPGQTVARGEAIAAIGSTGRSTGPHLHFEVRTDNVRQNPLLYVK</sequence>
<reference evidence="4" key="1">
    <citation type="submission" date="2017-09" db="EMBL/GenBank/DDBJ databases">
        <title>Depth-based differentiation of microbial function through sediment-hosted aquifers and enrichment of novel symbionts in the deep terrestrial subsurface.</title>
        <authorList>
            <person name="Probst A.J."/>
            <person name="Ladd B."/>
            <person name="Jarett J.K."/>
            <person name="Geller-Mcgrath D.E."/>
            <person name="Sieber C.M.K."/>
            <person name="Emerson J.B."/>
            <person name="Anantharaman K."/>
            <person name="Thomas B.C."/>
            <person name="Malmstrom R."/>
            <person name="Stieglmeier M."/>
            <person name="Klingl A."/>
            <person name="Woyke T."/>
            <person name="Ryan C.M."/>
            <person name="Banfield J.F."/>
        </authorList>
    </citation>
    <scope>NUCLEOTIDE SEQUENCE [LARGE SCALE GENOMIC DNA]</scope>
</reference>
<accession>A0A2M7VDT5</accession>
<dbReference type="Pfam" id="PF01476">
    <property type="entry name" value="LysM"/>
    <property type="match status" value="2"/>
</dbReference>
<dbReference type="SUPFAM" id="SSF51261">
    <property type="entry name" value="Duplicated hybrid motif"/>
    <property type="match status" value="1"/>
</dbReference>
<dbReference type="AlphaFoldDB" id="A0A2M7VDT5"/>
<evidence type="ECO:0000259" key="2">
    <source>
        <dbReference type="PROSITE" id="PS51782"/>
    </source>
</evidence>
<name>A0A2M7VDT5_9BACT</name>
<keyword evidence="1" id="KW-0472">Membrane</keyword>
<dbReference type="PROSITE" id="PS51782">
    <property type="entry name" value="LYSM"/>
    <property type="match status" value="2"/>
</dbReference>
<comment type="caution">
    <text evidence="3">The sequence shown here is derived from an EMBL/GenBank/DDBJ whole genome shotgun (WGS) entry which is preliminary data.</text>
</comment>
<keyword evidence="1" id="KW-0812">Transmembrane</keyword>
<protein>
    <recommendedName>
        <fullName evidence="2">LysM domain-containing protein</fullName>
    </recommendedName>
</protein>
<gene>
    <name evidence="3" type="ORF">COX77_04105</name>
</gene>
<dbReference type="InterPro" id="IPR011055">
    <property type="entry name" value="Dup_hybrid_motif"/>
</dbReference>
<dbReference type="PANTHER" id="PTHR21666:SF270">
    <property type="entry name" value="MUREIN HYDROLASE ACTIVATOR ENVC"/>
    <property type="match status" value="1"/>
</dbReference>
<feature type="domain" description="LysM" evidence="2">
    <location>
        <begin position="248"/>
        <end position="292"/>
    </location>
</feature>
<dbReference type="InterPro" id="IPR016047">
    <property type="entry name" value="M23ase_b-sheet_dom"/>
</dbReference>
<feature type="domain" description="LysM" evidence="2">
    <location>
        <begin position="198"/>
        <end position="242"/>
    </location>
</feature>
<dbReference type="PANTHER" id="PTHR21666">
    <property type="entry name" value="PEPTIDASE-RELATED"/>
    <property type="match status" value="1"/>
</dbReference>
<dbReference type="InterPro" id="IPR018392">
    <property type="entry name" value="LysM"/>
</dbReference>
<organism evidence="3 4">
    <name type="scientific">Candidatus Komeilibacteria bacterium CG_4_10_14_0_2_um_filter_37_10</name>
    <dbReference type="NCBI Taxonomy" id="1974470"/>
    <lineage>
        <taxon>Bacteria</taxon>
        <taxon>Candidatus Komeiliibacteriota</taxon>
    </lineage>
</organism>
<evidence type="ECO:0000313" key="3">
    <source>
        <dbReference type="EMBL" id="PIZ98589.1"/>
    </source>
</evidence>
<proteinExistence type="predicted"/>
<dbReference type="Gene3D" id="3.10.350.10">
    <property type="entry name" value="LysM domain"/>
    <property type="match status" value="2"/>
</dbReference>
<evidence type="ECO:0000313" key="4">
    <source>
        <dbReference type="Proteomes" id="UP000230405"/>
    </source>
</evidence>
<dbReference type="SUPFAM" id="SSF54106">
    <property type="entry name" value="LysM domain"/>
    <property type="match status" value="1"/>
</dbReference>
<dbReference type="CDD" id="cd00118">
    <property type="entry name" value="LysM"/>
    <property type="match status" value="2"/>
</dbReference>
<dbReference type="EMBL" id="PFPO01000076">
    <property type="protein sequence ID" value="PIZ98589.1"/>
    <property type="molecule type" value="Genomic_DNA"/>
</dbReference>
<feature type="transmembrane region" description="Helical" evidence="1">
    <location>
        <begin position="76"/>
        <end position="94"/>
    </location>
</feature>